<dbReference type="Gene3D" id="2.120.10.30">
    <property type="entry name" value="TolB, C-terminal domain"/>
    <property type="match status" value="1"/>
</dbReference>
<gene>
    <name evidence="2" type="ORF">OVA965_LOCUS31783</name>
    <name evidence="3" type="ORF">TMI583_LOCUS32625</name>
</gene>
<dbReference type="EMBL" id="CAJOBA010045877">
    <property type="protein sequence ID" value="CAF4182556.1"/>
    <property type="molecule type" value="Genomic_DNA"/>
</dbReference>
<dbReference type="InterPro" id="IPR011042">
    <property type="entry name" value="6-blade_b-propeller_TolB-like"/>
</dbReference>
<organism evidence="3 4">
    <name type="scientific">Didymodactylos carnosus</name>
    <dbReference type="NCBI Taxonomy" id="1234261"/>
    <lineage>
        <taxon>Eukaryota</taxon>
        <taxon>Metazoa</taxon>
        <taxon>Spiralia</taxon>
        <taxon>Gnathifera</taxon>
        <taxon>Rotifera</taxon>
        <taxon>Eurotatoria</taxon>
        <taxon>Bdelloidea</taxon>
        <taxon>Philodinida</taxon>
        <taxon>Philodinidae</taxon>
        <taxon>Didymodactylos</taxon>
    </lineage>
</organism>
<dbReference type="CDD" id="cd05819">
    <property type="entry name" value="NHL"/>
    <property type="match status" value="1"/>
</dbReference>
<dbReference type="EMBL" id="CAJNOK010024202">
    <property type="protein sequence ID" value="CAF1373605.1"/>
    <property type="molecule type" value="Genomic_DNA"/>
</dbReference>
<dbReference type="AlphaFoldDB" id="A0A8S2RQD3"/>
<evidence type="ECO:0000313" key="2">
    <source>
        <dbReference type="EMBL" id="CAF1373605.1"/>
    </source>
</evidence>
<dbReference type="GO" id="GO:0008270">
    <property type="term" value="F:zinc ion binding"/>
    <property type="evidence" value="ECO:0007669"/>
    <property type="project" value="UniProtKB-KW"/>
</dbReference>
<proteinExistence type="predicted"/>
<evidence type="ECO:0000313" key="3">
    <source>
        <dbReference type="EMBL" id="CAF4182556.1"/>
    </source>
</evidence>
<dbReference type="PANTHER" id="PTHR24104">
    <property type="entry name" value="E3 UBIQUITIN-PROTEIN LIGASE NHLRC1-RELATED"/>
    <property type="match status" value="1"/>
</dbReference>
<dbReference type="SUPFAM" id="SSF101898">
    <property type="entry name" value="NHL repeat"/>
    <property type="match status" value="1"/>
</dbReference>
<evidence type="ECO:0000313" key="4">
    <source>
        <dbReference type="Proteomes" id="UP000682733"/>
    </source>
</evidence>
<dbReference type="Proteomes" id="UP000677228">
    <property type="component" value="Unassembled WGS sequence"/>
</dbReference>
<dbReference type="Pfam" id="PF01436">
    <property type="entry name" value="NHL"/>
    <property type="match status" value="1"/>
</dbReference>
<dbReference type="PANTHER" id="PTHR24104:SF25">
    <property type="entry name" value="PROTEIN LIN-41"/>
    <property type="match status" value="1"/>
</dbReference>
<feature type="non-terminal residue" evidence="3">
    <location>
        <position position="1"/>
    </location>
</feature>
<comment type="caution">
    <text evidence="3">The sequence shown here is derived from an EMBL/GenBank/DDBJ whole genome shotgun (WGS) entry which is preliminary data.</text>
</comment>
<dbReference type="InterPro" id="IPR001258">
    <property type="entry name" value="NHL_repeat"/>
</dbReference>
<evidence type="ECO:0000256" key="1">
    <source>
        <dbReference type="ARBA" id="ARBA00022737"/>
    </source>
</evidence>
<dbReference type="InterPro" id="IPR050952">
    <property type="entry name" value="TRIM-NHL_E3_ligases"/>
</dbReference>
<sequence length="287" mass="30324">MGDCSVSNTSACSVPTTATWNNTARTIPFGNFLATVFIDSSDTAYITDFSGNQVFKFLKHATNATIIANATEPTDVVVDTSGNVYIAQGSLPQILKLWTNGTLSIFTSVSGSGSYGLAIDSGNNIYMSDYDANRVLKLSSTESGNGAVVAGGNGAGDSSNQLNFPINIAVDSSGSLYILDKDFSGNQRVQKWLAGATTGTTLITGLTLPQSLKVDCNNYLYITVGSNVLRFPPDSTNGIAVISGLNTPTSISLDSEVNINSQLSLKASFWLQIRIKDFTVSVDYLAK</sequence>
<evidence type="ECO:0008006" key="5">
    <source>
        <dbReference type="Google" id="ProtNLM"/>
    </source>
</evidence>
<keyword evidence="1" id="KW-0677">Repeat</keyword>
<protein>
    <recommendedName>
        <fullName evidence="5">NHL repeat containing protein</fullName>
    </recommendedName>
</protein>
<accession>A0A8S2RQD3</accession>
<name>A0A8S2RQD3_9BILA</name>
<dbReference type="Proteomes" id="UP000682733">
    <property type="component" value="Unassembled WGS sequence"/>
</dbReference>
<reference evidence="3" key="1">
    <citation type="submission" date="2021-02" db="EMBL/GenBank/DDBJ databases">
        <authorList>
            <person name="Nowell W R."/>
        </authorList>
    </citation>
    <scope>NUCLEOTIDE SEQUENCE</scope>
</reference>